<gene>
    <name evidence="1" type="ORF">S12H4_60245</name>
</gene>
<evidence type="ECO:0008006" key="2">
    <source>
        <dbReference type="Google" id="ProtNLM"/>
    </source>
</evidence>
<dbReference type="EMBL" id="BARW01039602">
    <property type="protein sequence ID" value="GAJ21510.1"/>
    <property type="molecule type" value="Genomic_DNA"/>
</dbReference>
<dbReference type="InterPro" id="IPR035097">
    <property type="entry name" value="M29_N-terminal"/>
</dbReference>
<dbReference type="AlphaFoldDB" id="X1W184"/>
<dbReference type="Gene3D" id="3.40.1830.10">
    <property type="entry name" value="Thermophilic metalloprotease (M29)"/>
    <property type="match status" value="1"/>
</dbReference>
<protein>
    <recommendedName>
        <fullName evidence="2">Aminopeptidase</fullName>
    </recommendedName>
</protein>
<reference evidence="1" key="1">
    <citation type="journal article" date="2014" name="Front. Microbiol.">
        <title>High frequency of phylogenetically diverse reductive dehalogenase-homologous genes in deep subseafloor sedimentary metagenomes.</title>
        <authorList>
            <person name="Kawai M."/>
            <person name="Futagami T."/>
            <person name="Toyoda A."/>
            <person name="Takaki Y."/>
            <person name="Nishi S."/>
            <person name="Hori S."/>
            <person name="Arai W."/>
            <person name="Tsubouchi T."/>
            <person name="Morono Y."/>
            <person name="Uchiyama I."/>
            <person name="Ito T."/>
            <person name="Fujiyama A."/>
            <person name="Inagaki F."/>
            <person name="Takami H."/>
        </authorList>
    </citation>
    <scope>NUCLEOTIDE SEQUENCE</scope>
    <source>
        <strain evidence="1">Expedition CK06-06</strain>
    </source>
</reference>
<sequence length="36" mass="4072">MSSEFEKKLEKYAEVILKVGLNLRPKQRLLIGGPSV</sequence>
<feature type="non-terminal residue" evidence="1">
    <location>
        <position position="36"/>
    </location>
</feature>
<comment type="caution">
    <text evidence="1">The sequence shown here is derived from an EMBL/GenBank/DDBJ whole genome shotgun (WGS) entry which is preliminary data.</text>
</comment>
<organism evidence="1">
    <name type="scientific">marine sediment metagenome</name>
    <dbReference type="NCBI Taxonomy" id="412755"/>
    <lineage>
        <taxon>unclassified sequences</taxon>
        <taxon>metagenomes</taxon>
        <taxon>ecological metagenomes</taxon>
    </lineage>
</organism>
<proteinExistence type="predicted"/>
<name>X1W184_9ZZZZ</name>
<accession>X1W184</accession>
<dbReference type="SUPFAM" id="SSF144052">
    <property type="entry name" value="Thermophilic metalloprotease-like"/>
    <property type="match status" value="1"/>
</dbReference>
<evidence type="ECO:0000313" key="1">
    <source>
        <dbReference type="EMBL" id="GAJ21510.1"/>
    </source>
</evidence>